<gene>
    <name evidence="1" type="ORF">SAMN05421863_103525</name>
</gene>
<sequence length="61" mass="6609">MRAYNQAIKLPEPAMATIIGGHPAAGPVITEGVLIGTLDDSQNKREISHQLINKLFDNIIL</sequence>
<organism evidence="1 2">
    <name type="scientific">Nitrosomonas communis</name>
    <dbReference type="NCBI Taxonomy" id="44574"/>
    <lineage>
        <taxon>Bacteria</taxon>
        <taxon>Pseudomonadati</taxon>
        <taxon>Pseudomonadota</taxon>
        <taxon>Betaproteobacteria</taxon>
        <taxon>Nitrosomonadales</taxon>
        <taxon>Nitrosomonadaceae</taxon>
        <taxon>Nitrosomonas</taxon>
    </lineage>
</organism>
<accession>A0A1I4RU62</accession>
<dbReference type="AlphaFoldDB" id="A0A1I4RU62"/>
<dbReference type="STRING" id="44574.AAW31_05320"/>
<evidence type="ECO:0000313" key="2">
    <source>
        <dbReference type="Proteomes" id="UP000183287"/>
    </source>
</evidence>
<dbReference type="Proteomes" id="UP000183287">
    <property type="component" value="Unassembled WGS sequence"/>
</dbReference>
<dbReference type="RefSeq" id="WP_074905921.1">
    <property type="nucleotide sequence ID" value="NZ_FOUB01000035.1"/>
</dbReference>
<keyword evidence="2" id="KW-1185">Reference proteome</keyword>
<dbReference type="EMBL" id="FOUB01000035">
    <property type="protein sequence ID" value="SFM55787.1"/>
    <property type="molecule type" value="Genomic_DNA"/>
</dbReference>
<proteinExistence type="predicted"/>
<name>A0A1I4RU62_9PROT</name>
<evidence type="ECO:0000313" key="1">
    <source>
        <dbReference type="EMBL" id="SFM55787.1"/>
    </source>
</evidence>
<reference evidence="2" key="1">
    <citation type="submission" date="2016-10" db="EMBL/GenBank/DDBJ databases">
        <authorList>
            <person name="Varghese N."/>
            <person name="Submissions S."/>
        </authorList>
    </citation>
    <scope>NUCLEOTIDE SEQUENCE [LARGE SCALE GENOMIC DNA]</scope>
    <source>
        <strain evidence="2">Nm44</strain>
    </source>
</reference>
<dbReference type="OrthoDB" id="9896910at2"/>
<protein>
    <submittedName>
        <fullName evidence="1">Uncharacterized protein</fullName>
    </submittedName>
</protein>